<dbReference type="PANTHER" id="PTHR42953:SF3">
    <property type="entry name" value="HIGH-AFFINITY ZINC UPTAKE SYSTEM PROTEIN ZNUA"/>
    <property type="match status" value="1"/>
</dbReference>
<dbReference type="Pfam" id="PF01297">
    <property type="entry name" value="ZnuA"/>
    <property type="match status" value="1"/>
</dbReference>
<evidence type="ECO:0000256" key="7">
    <source>
        <dbReference type="SAM" id="SignalP"/>
    </source>
</evidence>
<proteinExistence type="inferred from homology"/>
<feature type="signal peptide" evidence="7">
    <location>
        <begin position="1"/>
        <end position="21"/>
    </location>
</feature>
<evidence type="ECO:0000256" key="6">
    <source>
        <dbReference type="SAM" id="MobiDB-lite"/>
    </source>
</evidence>
<evidence type="ECO:0000313" key="9">
    <source>
        <dbReference type="Proteomes" id="UP000036938"/>
    </source>
</evidence>
<evidence type="ECO:0000256" key="2">
    <source>
        <dbReference type="ARBA" id="ARBA00015915"/>
    </source>
</evidence>
<feature type="compositionally biased region" description="Acidic residues" evidence="6">
    <location>
        <begin position="124"/>
        <end position="141"/>
    </location>
</feature>
<feature type="chain" id="PRO_5005553883" description="High-affinity zinc uptake system protein ZnuA" evidence="7">
    <location>
        <begin position="22"/>
        <end position="317"/>
    </location>
</feature>
<organism evidence="8 9">
    <name type="scientific">Pseudaestuariivita atlantica</name>
    <dbReference type="NCBI Taxonomy" id="1317121"/>
    <lineage>
        <taxon>Bacteria</taxon>
        <taxon>Pseudomonadati</taxon>
        <taxon>Pseudomonadota</taxon>
        <taxon>Alphaproteobacteria</taxon>
        <taxon>Rhodobacterales</taxon>
        <taxon>Paracoccaceae</taxon>
        <taxon>Pseudaestuariivita</taxon>
    </lineage>
</organism>
<accession>A0A0L1JS38</accession>
<dbReference type="EMBL" id="AQQZ01000003">
    <property type="protein sequence ID" value="KNG94223.1"/>
    <property type="molecule type" value="Genomic_DNA"/>
</dbReference>
<dbReference type="Gene3D" id="3.40.50.1980">
    <property type="entry name" value="Nitrogenase molybdenum iron protein domain"/>
    <property type="match status" value="2"/>
</dbReference>
<evidence type="ECO:0000256" key="1">
    <source>
        <dbReference type="ARBA" id="ARBA00011028"/>
    </source>
</evidence>
<dbReference type="OrthoDB" id="7346865at2"/>
<dbReference type="GO" id="GO:0046872">
    <property type="term" value="F:metal ion binding"/>
    <property type="evidence" value="ECO:0007669"/>
    <property type="project" value="InterPro"/>
</dbReference>
<keyword evidence="5" id="KW-0864">Zinc transport</keyword>
<evidence type="ECO:0000256" key="3">
    <source>
        <dbReference type="ARBA" id="ARBA00022448"/>
    </source>
</evidence>
<evidence type="ECO:0000313" key="8">
    <source>
        <dbReference type="EMBL" id="KNG94223.1"/>
    </source>
</evidence>
<keyword evidence="9" id="KW-1185">Reference proteome</keyword>
<keyword evidence="3" id="KW-0813">Transport</keyword>
<dbReference type="Proteomes" id="UP000036938">
    <property type="component" value="Unassembled WGS sequence"/>
</dbReference>
<protein>
    <recommendedName>
        <fullName evidence="2">High-affinity zinc uptake system protein ZnuA</fullName>
    </recommendedName>
</protein>
<gene>
    <name evidence="8" type="ORF">ATO11_08350</name>
</gene>
<keyword evidence="5" id="KW-0406">Ion transport</keyword>
<dbReference type="PATRIC" id="fig|1317121.7.peg.2280"/>
<reference evidence="8 9" key="1">
    <citation type="journal article" date="2015" name="Int. J. Syst. Evol. Microbiol.">
        <title>Aestuariivita atlantica sp. nov., isolated from deep sea sediment of the Atlantic Ocean.</title>
        <authorList>
            <person name="Li G."/>
            <person name="Lai Q."/>
            <person name="Du Y."/>
            <person name="Liu X."/>
            <person name="Sun F."/>
            <person name="Shao Z."/>
        </authorList>
    </citation>
    <scope>NUCLEOTIDE SEQUENCE [LARGE SCALE GENOMIC DNA]</scope>
    <source>
        <strain evidence="8 9">22II-S11-z3</strain>
    </source>
</reference>
<sequence>MKGTAVTLGALLVAFGSPAMAEAPRVATDILPVHGLVAAVMDGVGTPGLVIGPGEDPHGHQMRPSQAANLARADLVVWVGSGLSPAFEKAAEALAGDAVSLSLSGVPGVELLEFRSSHGHDEDDHADEDPHDENDHGEDDNDMHAEGDADPHAWLDPDNAVLWSAAIAEALAGLDPANADRYRANAREVQAKIEAASTALGERIAGLGDVEIVAYHDAYQYLEVHYDFEIDSSLIDAAGADPGARGIAEVSARMQGETPVCVLAEPGFRIGLIDTALGAVPYTIVELDPLGAHIPQGPGFYPSLLRDFADRLGACGG</sequence>
<dbReference type="PANTHER" id="PTHR42953">
    <property type="entry name" value="HIGH-AFFINITY ZINC UPTAKE SYSTEM PROTEIN ZNUA-RELATED"/>
    <property type="match status" value="1"/>
</dbReference>
<feature type="region of interest" description="Disordered" evidence="6">
    <location>
        <begin position="118"/>
        <end position="153"/>
    </location>
</feature>
<evidence type="ECO:0000256" key="5">
    <source>
        <dbReference type="ARBA" id="ARBA00022906"/>
    </source>
</evidence>
<keyword evidence="4 7" id="KW-0732">Signal</keyword>
<name>A0A0L1JS38_9RHOB</name>
<dbReference type="RefSeq" id="WP_050530374.1">
    <property type="nucleotide sequence ID" value="NZ_AQQZ01000003.1"/>
</dbReference>
<keyword evidence="5" id="KW-0862">Zinc</keyword>
<dbReference type="AlphaFoldDB" id="A0A0L1JS38"/>
<comment type="similarity">
    <text evidence="1">Belongs to the bacterial solute-binding protein 9 family.</text>
</comment>
<dbReference type="GO" id="GO:0006829">
    <property type="term" value="P:zinc ion transport"/>
    <property type="evidence" value="ECO:0007669"/>
    <property type="project" value="UniProtKB-KW"/>
</dbReference>
<dbReference type="InterPro" id="IPR006127">
    <property type="entry name" value="ZnuA-like"/>
</dbReference>
<evidence type="ECO:0000256" key="4">
    <source>
        <dbReference type="ARBA" id="ARBA00022729"/>
    </source>
</evidence>
<dbReference type="STRING" id="1317121.ATO11_08350"/>
<feature type="compositionally biased region" description="Basic and acidic residues" evidence="6">
    <location>
        <begin position="142"/>
        <end position="153"/>
    </location>
</feature>
<dbReference type="InterPro" id="IPR050492">
    <property type="entry name" value="Bact_metal-bind_prot9"/>
</dbReference>
<comment type="caution">
    <text evidence="8">The sequence shown here is derived from an EMBL/GenBank/DDBJ whole genome shotgun (WGS) entry which is preliminary data.</text>
</comment>
<dbReference type="SUPFAM" id="SSF53807">
    <property type="entry name" value="Helical backbone' metal receptor"/>
    <property type="match status" value="1"/>
</dbReference>